<dbReference type="PANTHER" id="PTHR47624:SF1">
    <property type="entry name" value="OS01G0204900 PROTEIN"/>
    <property type="match status" value="1"/>
</dbReference>
<evidence type="ECO:0000313" key="4">
    <source>
        <dbReference type="EMBL" id="CAL5065948.1"/>
    </source>
</evidence>
<dbReference type="Pfam" id="PF26138">
    <property type="entry name" value="DUF8040"/>
    <property type="match status" value="1"/>
</dbReference>
<keyword evidence="2" id="KW-0812">Transmembrane</keyword>
<evidence type="ECO:0000313" key="5">
    <source>
        <dbReference type="Proteomes" id="UP001497457"/>
    </source>
</evidence>
<keyword evidence="5" id="KW-1185">Reference proteome</keyword>
<feature type="domain" description="DUF8040" evidence="3">
    <location>
        <begin position="47"/>
        <end position="135"/>
    </location>
</feature>
<sequence>MDDNALVNRKIAFISAFIIAYWTLVIYRGNTSDPIRYSLLERNKERMKYLQKLYCGEEKHCITELRMGKSVFFKLCHKLRAMGTLRDTWHCTVEEQIAMFLTTVGHHKKNSDISFHFTRSGETVSRYFNEVLYAIGQLGPEMLRHRSTDIPSKILGNPRFDPYFKMEFIFQDKHATGEFSVLQAPYAHPSTQDADLIGDKNPNHDDVDPSLQYDSDCIPEQEGNNGGSSSSKRPTTTKSHKGKRVKRDDGAIKEVTHALHDMSETMRFTHVSHPNEELFKTIDGMEEYPLFV</sequence>
<feature type="transmembrane region" description="Helical" evidence="2">
    <location>
        <begin position="12"/>
        <end position="29"/>
    </location>
</feature>
<keyword evidence="2" id="KW-1133">Transmembrane helix</keyword>
<keyword evidence="2" id="KW-0472">Membrane</keyword>
<evidence type="ECO:0000256" key="1">
    <source>
        <dbReference type="SAM" id="MobiDB-lite"/>
    </source>
</evidence>
<dbReference type="PANTHER" id="PTHR47624">
    <property type="entry name" value="OS01G0204900 PROTEIN"/>
    <property type="match status" value="1"/>
</dbReference>
<protein>
    <recommendedName>
        <fullName evidence="3">DUF8040 domain-containing protein</fullName>
    </recommendedName>
</protein>
<accession>A0ABC9EXI4</accession>
<proteinExistence type="predicted"/>
<feature type="compositionally biased region" description="Low complexity" evidence="1">
    <location>
        <begin position="227"/>
        <end position="237"/>
    </location>
</feature>
<organism evidence="4 5">
    <name type="scientific">Urochloa decumbens</name>
    <dbReference type="NCBI Taxonomy" id="240449"/>
    <lineage>
        <taxon>Eukaryota</taxon>
        <taxon>Viridiplantae</taxon>
        <taxon>Streptophyta</taxon>
        <taxon>Embryophyta</taxon>
        <taxon>Tracheophyta</taxon>
        <taxon>Spermatophyta</taxon>
        <taxon>Magnoliopsida</taxon>
        <taxon>Liliopsida</taxon>
        <taxon>Poales</taxon>
        <taxon>Poaceae</taxon>
        <taxon>PACMAD clade</taxon>
        <taxon>Panicoideae</taxon>
        <taxon>Panicodae</taxon>
        <taxon>Paniceae</taxon>
        <taxon>Melinidinae</taxon>
        <taxon>Urochloa</taxon>
    </lineage>
</organism>
<evidence type="ECO:0000256" key="2">
    <source>
        <dbReference type="SAM" id="Phobius"/>
    </source>
</evidence>
<gene>
    <name evidence="4" type="ORF">URODEC1_LOCUS100200</name>
</gene>
<dbReference type="EMBL" id="OZ075115">
    <property type="protein sequence ID" value="CAL5065948.1"/>
    <property type="molecule type" value="Genomic_DNA"/>
</dbReference>
<dbReference type="AlphaFoldDB" id="A0ABC9EXI4"/>
<feature type="compositionally biased region" description="Basic and acidic residues" evidence="1">
    <location>
        <begin position="197"/>
        <end position="207"/>
    </location>
</feature>
<feature type="region of interest" description="Disordered" evidence="1">
    <location>
        <begin position="190"/>
        <end position="251"/>
    </location>
</feature>
<name>A0ABC9EXI4_9POAL</name>
<evidence type="ECO:0000259" key="3">
    <source>
        <dbReference type="Pfam" id="PF26138"/>
    </source>
</evidence>
<dbReference type="InterPro" id="IPR058353">
    <property type="entry name" value="DUF8040"/>
</dbReference>
<reference evidence="4" key="1">
    <citation type="submission" date="2024-10" db="EMBL/GenBank/DDBJ databases">
        <authorList>
            <person name="Ryan C."/>
        </authorList>
    </citation>
    <scope>NUCLEOTIDE SEQUENCE [LARGE SCALE GENOMIC DNA]</scope>
</reference>
<dbReference type="Proteomes" id="UP001497457">
    <property type="component" value="Chromosome 5rd"/>
</dbReference>